<dbReference type="Pfam" id="PF00795">
    <property type="entry name" value="CN_hydrolase"/>
    <property type="match status" value="1"/>
</dbReference>
<dbReference type="InterPro" id="IPR036526">
    <property type="entry name" value="C-N_Hydrolase_sf"/>
</dbReference>
<feature type="domain" description="CN hydrolase" evidence="2">
    <location>
        <begin position="4"/>
        <end position="260"/>
    </location>
</feature>
<dbReference type="Proteomes" id="UP000294682">
    <property type="component" value="Unassembled WGS sequence"/>
</dbReference>
<accession>A0A9X8UHX9</accession>
<keyword evidence="1" id="KW-0378">Hydrolase</keyword>
<dbReference type="PANTHER" id="PTHR43674">
    <property type="entry name" value="NITRILASE C965.09-RELATED"/>
    <property type="match status" value="1"/>
</dbReference>
<sequence>MDKIKLALVQHRVGGTDRRQNTEEALHFLRVAKEQGADLVLFPECFLTGYQPPEILTSLLPLSQIGDHPDFKDFCENALTPGSEPLRRVCQEAKALSIGAVITGFSRGERYPRNTAFLIGKDGEIALTYSKVHTCDFDWERYLESGEGFYVADFCGVKIGLMICYDREYPESARELMLAGAELILVPNDCSEMAPRLRELSVRAIENMVGVAMANPPGKRFGRSCAFSPAAFDEEGQVVDNTLLLAPEEEDGVFCVTFDLDFIREYRRREDLGKYRKVSAYRHLTKKE</sequence>
<dbReference type="RefSeq" id="WP_132085195.1">
    <property type="nucleotide sequence ID" value="NZ_SLUK01000013.1"/>
</dbReference>
<organism evidence="3 4">
    <name type="scientific">Harryflintia acetispora</name>
    <dbReference type="NCBI Taxonomy" id="1849041"/>
    <lineage>
        <taxon>Bacteria</taxon>
        <taxon>Bacillati</taxon>
        <taxon>Bacillota</taxon>
        <taxon>Clostridia</taxon>
        <taxon>Eubacteriales</taxon>
        <taxon>Oscillospiraceae</taxon>
        <taxon>Harryflintia</taxon>
    </lineage>
</organism>
<reference evidence="3 4" key="1">
    <citation type="submission" date="2019-03" db="EMBL/GenBank/DDBJ databases">
        <title>Genomic Encyclopedia of Type Strains, Phase IV (KMG-IV): sequencing the most valuable type-strain genomes for metagenomic binning, comparative biology and taxonomic classification.</title>
        <authorList>
            <person name="Goeker M."/>
        </authorList>
    </citation>
    <scope>NUCLEOTIDE SEQUENCE [LARGE SCALE GENOMIC DNA]</scope>
    <source>
        <strain evidence="3 4">DSM 100433</strain>
    </source>
</reference>
<dbReference type="InterPro" id="IPR050345">
    <property type="entry name" value="Aliph_Amidase/BUP"/>
</dbReference>
<dbReference type="Gene3D" id="3.60.110.10">
    <property type="entry name" value="Carbon-nitrogen hydrolase"/>
    <property type="match status" value="1"/>
</dbReference>
<dbReference type="GO" id="GO:0016811">
    <property type="term" value="F:hydrolase activity, acting on carbon-nitrogen (but not peptide) bonds, in linear amides"/>
    <property type="evidence" value="ECO:0007669"/>
    <property type="project" value="TreeGrafter"/>
</dbReference>
<name>A0A9X8UHX9_9FIRM</name>
<proteinExistence type="predicted"/>
<dbReference type="EMBL" id="SLUK01000013">
    <property type="protein sequence ID" value="TCL41602.1"/>
    <property type="molecule type" value="Genomic_DNA"/>
</dbReference>
<evidence type="ECO:0000259" key="2">
    <source>
        <dbReference type="PROSITE" id="PS50263"/>
    </source>
</evidence>
<comment type="caution">
    <text evidence="3">The sequence shown here is derived from an EMBL/GenBank/DDBJ whole genome shotgun (WGS) entry which is preliminary data.</text>
</comment>
<evidence type="ECO:0000256" key="1">
    <source>
        <dbReference type="ARBA" id="ARBA00022801"/>
    </source>
</evidence>
<evidence type="ECO:0000313" key="4">
    <source>
        <dbReference type="Proteomes" id="UP000294682"/>
    </source>
</evidence>
<evidence type="ECO:0000313" key="3">
    <source>
        <dbReference type="EMBL" id="TCL41602.1"/>
    </source>
</evidence>
<dbReference type="PROSITE" id="PS50263">
    <property type="entry name" value="CN_HYDROLASE"/>
    <property type="match status" value="1"/>
</dbReference>
<dbReference type="PANTHER" id="PTHR43674:SF16">
    <property type="entry name" value="CARBON-NITROGEN FAMILY, PUTATIVE (AFU_ORTHOLOGUE AFUA_5G02350)-RELATED"/>
    <property type="match status" value="1"/>
</dbReference>
<dbReference type="AlphaFoldDB" id="A0A9X8UHX9"/>
<gene>
    <name evidence="3" type="ORF">EDD78_11376</name>
</gene>
<dbReference type="SUPFAM" id="SSF56317">
    <property type="entry name" value="Carbon-nitrogen hydrolase"/>
    <property type="match status" value="1"/>
</dbReference>
<protein>
    <submittedName>
        <fullName evidence="3">Amidohydrolase</fullName>
    </submittedName>
</protein>
<keyword evidence="4" id="KW-1185">Reference proteome</keyword>
<dbReference type="CDD" id="cd07197">
    <property type="entry name" value="nitrilase"/>
    <property type="match status" value="1"/>
</dbReference>
<dbReference type="InterPro" id="IPR003010">
    <property type="entry name" value="C-N_Hydrolase"/>
</dbReference>